<dbReference type="PANTHER" id="PTHR28678">
    <property type="entry name" value="CODANIN-1"/>
    <property type="match status" value="1"/>
</dbReference>
<comment type="caution">
    <text evidence="2">The sequence shown here is derived from an EMBL/GenBank/DDBJ whole genome shotgun (WGS) entry which is preliminary data.</text>
</comment>
<dbReference type="GO" id="GO:0006325">
    <property type="term" value="P:chromatin organization"/>
    <property type="evidence" value="ECO:0007669"/>
    <property type="project" value="TreeGrafter"/>
</dbReference>
<evidence type="ECO:0000313" key="3">
    <source>
        <dbReference type="Proteomes" id="UP000887116"/>
    </source>
</evidence>
<dbReference type="PANTHER" id="PTHR28678:SF1">
    <property type="entry name" value="CODANIN-1"/>
    <property type="match status" value="1"/>
</dbReference>
<dbReference type="InterPro" id="IPR028171">
    <property type="entry name" value="Codanin-1_C"/>
</dbReference>
<dbReference type="GO" id="GO:0005634">
    <property type="term" value="C:nucleus"/>
    <property type="evidence" value="ECO:0007669"/>
    <property type="project" value="TreeGrafter"/>
</dbReference>
<name>A0A8X6EY57_TRICU</name>
<evidence type="ECO:0000313" key="2">
    <source>
        <dbReference type="EMBL" id="GFQ65755.1"/>
    </source>
</evidence>
<dbReference type="Proteomes" id="UP000887116">
    <property type="component" value="Unassembled WGS sequence"/>
</dbReference>
<dbReference type="EMBL" id="BMAO01020214">
    <property type="protein sequence ID" value="GFQ65755.1"/>
    <property type="molecule type" value="Genomic_DNA"/>
</dbReference>
<gene>
    <name evidence="2" type="primary">Cdan1</name>
    <name evidence="2" type="ORF">TNCT_130861</name>
</gene>
<evidence type="ECO:0000259" key="1">
    <source>
        <dbReference type="Pfam" id="PF15296"/>
    </source>
</evidence>
<accession>A0A8X6EY57</accession>
<protein>
    <submittedName>
        <fullName evidence="2">Codanin-1</fullName>
    </submittedName>
</protein>
<keyword evidence="3" id="KW-1185">Reference proteome</keyword>
<sequence length="1154" mass="132992">MAVVLENILSGHINVNHLFDWLRSNKSDISLLKDVENSEFVPYFLNYLKEKCSWLSKIEKSNEIPVTIKSNFEDSYSLPIKKEDNLIPEKNASSLLQLATQHSKDVSLNIFIPTYKPKDNPKHSNDKESFNRKVQFLTLGCSSYQPKRKEKYSKDGAKKNRFVSLTSTVNNSCRSPAVNNNLITTDLNNLEAFPPLGAKVDDIKAKRRITPTPVQVINSGSVKFGKSHFEMSSSKVQSDVFQKPQELFQEQRSDLKHERNLLKQTRDQLSKLPTNQSEIKNTHIKESKEKIYSEAYLLPDPENISKLEELSVFIEIYSFLLSNFFIPNITSDLYFLFELITTKVTAEDKPKKNNIFCSVHNCVYFAVSVLSKQSQLLYLLDNTTLTALLEIPYLCKFSPQLVVYLSQHCKASESSSVLLPSLTRVPFQLDDDSRINFPDDNSFISFKKQRDLFYELLREWQEQPMDATATKHHEKFTRKARQLINLGRSTVNMYHFARLFQSQLIASCMCFEVNEVYDEVLSDMQKNFPDKFKKLQERFLTPSQVGGLVPSPSFYGIQSFFAELITATSSPLLNQHLLNIFVCKILEMNNIDILSDDELNSLGTLKDKYIFLLHALRLLGKFLGYLQFLPYSAGQKIPIQVANCHLEARKNEIPPLDLPQLLKTALKDNHIILTVPWIVEYLSMMDPLAIHLEHVQESLRILIGIYRLNYLPLSDTYSIVFLRLIIGWLIDLLDYSKKYDILLQPMTIQYSEKSSGKGLDTLAIIDKQLIHSCCPYLIEFKVLIFNFLKDMRYKREVRKITPFSTKQPGTSLSSKQQLESELEENFFFLQPASLKKTSDFIAERVASKVIGKVRSEVTNAKLNIVEEVMNMDEYKSKCVGCVDKYAKQQQILKLLDPLILGMYDDIRYKVHTLIDSACKDIDTLFHVLLPDDTDKAVIEMCTKISFQLAVNKVTEWCDTNLLLDAMKSDIKSKILHLSKSENNDTFETNNVSYLSYKMKCVSAEIHCKPFKFPKDDISLLCSEIAQIIIEEVPNTLKKTFISLTIDLYIAIVVHFPNECFEELTKEFASLWSKCSKDLVFEQLFLCPQNVKFLLIGENFEFSCEKFVDIIRTLLNNEIFSVKNLQSCLEDIKKLYWRDLRLQKALKNFTDVLSA</sequence>
<dbReference type="Pfam" id="PF15296">
    <property type="entry name" value="Codanin-1_C"/>
    <property type="match status" value="1"/>
</dbReference>
<organism evidence="2 3">
    <name type="scientific">Trichonephila clavata</name>
    <name type="common">Joro spider</name>
    <name type="synonym">Nephila clavata</name>
    <dbReference type="NCBI Taxonomy" id="2740835"/>
    <lineage>
        <taxon>Eukaryota</taxon>
        <taxon>Metazoa</taxon>
        <taxon>Ecdysozoa</taxon>
        <taxon>Arthropoda</taxon>
        <taxon>Chelicerata</taxon>
        <taxon>Arachnida</taxon>
        <taxon>Araneae</taxon>
        <taxon>Araneomorphae</taxon>
        <taxon>Entelegynae</taxon>
        <taxon>Araneoidea</taxon>
        <taxon>Nephilidae</taxon>
        <taxon>Trichonephila</taxon>
    </lineage>
</organism>
<feature type="domain" description="Codanin-1 C-terminal" evidence="1">
    <location>
        <begin position="760"/>
        <end position="857"/>
    </location>
</feature>
<dbReference type="OrthoDB" id="20982at2759"/>
<dbReference type="InterPro" id="IPR040031">
    <property type="entry name" value="Codanin-1"/>
</dbReference>
<proteinExistence type="predicted"/>
<reference evidence="2" key="1">
    <citation type="submission" date="2020-07" db="EMBL/GenBank/DDBJ databases">
        <title>Multicomponent nature underlies the extraordinary mechanical properties of spider dragline silk.</title>
        <authorList>
            <person name="Kono N."/>
            <person name="Nakamura H."/>
            <person name="Mori M."/>
            <person name="Yoshida Y."/>
            <person name="Ohtoshi R."/>
            <person name="Malay A.D."/>
            <person name="Moran D.A.P."/>
            <person name="Tomita M."/>
            <person name="Numata K."/>
            <person name="Arakawa K."/>
        </authorList>
    </citation>
    <scope>NUCLEOTIDE SEQUENCE</scope>
</reference>
<dbReference type="AlphaFoldDB" id="A0A8X6EY57"/>